<evidence type="ECO:0000313" key="6">
    <source>
        <dbReference type="Proteomes" id="UP000504618"/>
    </source>
</evidence>
<organism evidence="6 7">
    <name type="scientific">Temnothorax curvispinosus</name>
    <dbReference type="NCBI Taxonomy" id="300111"/>
    <lineage>
        <taxon>Eukaryota</taxon>
        <taxon>Metazoa</taxon>
        <taxon>Ecdysozoa</taxon>
        <taxon>Arthropoda</taxon>
        <taxon>Hexapoda</taxon>
        <taxon>Insecta</taxon>
        <taxon>Pterygota</taxon>
        <taxon>Neoptera</taxon>
        <taxon>Endopterygota</taxon>
        <taxon>Hymenoptera</taxon>
        <taxon>Apocrita</taxon>
        <taxon>Aculeata</taxon>
        <taxon>Formicoidea</taxon>
        <taxon>Formicidae</taxon>
        <taxon>Myrmicinae</taxon>
        <taxon>Temnothorax</taxon>
    </lineage>
</organism>
<dbReference type="OrthoDB" id="10254663at2759"/>
<dbReference type="PANTHER" id="PTHR20544">
    <property type="entry name" value="CENTROSOMAL PROTEIN CEP135"/>
    <property type="match status" value="1"/>
</dbReference>
<keyword evidence="5" id="KW-0175">Coiled coil</keyword>
<protein>
    <submittedName>
        <fullName evidence="7">Centrosomal protein of 135 kDa-like</fullName>
    </submittedName>
</protein>
<proteinExistence type="inferred from homology"/>
<keyword evidence="3" id="KW-0206">Cytoskeleton</keyword>
<dbReference type="PANTHER" id="PTHR20544:SF0">
    <property type="entry name" value="NUCLEOPROTEIN TPR_MLP1 DOMAIN-CONTAINING PROTEIN"/>
    <property type="match status" value="1"/>
</dbReference>
<accession>A0A6J1R400</accession>
<evidence type="ECO:0000256" key="5">
    <source>
        <dbReference type="SAM" id="Coils"/>
    </source>
</evidence>
<gene>
    <name evidence="7" type="primary">LOC112464659</name>
</gene>
<keyword evidence="6" id="KW-1185">Reference proteome</keyword>
<dbReference type="GeneID" id="112464659"/>
<name>A0A6J1R400_9HYME</name>
<evidence type="ECO:0000256" key="1">
    <source>
        <dbReference type="ARBA" id="ARBA00004114"/>
    </source>
</evidence>
<dbReference type="Gene3D" id="1.20.5.170">
    <property type="match status" value="1"/>
</dbReference>
<feature type="coiled-coil region" evidence="5">
    <location>
        <begin position="17"/>
        <end position="324"/>
    </location>
</feature>
<dbReference type="AlphaFoldDB" id="A0A6J1R400"/>
<comment type="subcellular location">
    <subcellularLocation>
        <location evidence="1">Cytoplasm</location>
        <location evidence="1">Cytoskeleton</location>
        <location evidence="1">Microtubule organizing center</location>
        <location evidence="1">Centrosome</location>
        <location evidence="1">Centriole</location>
    </subcellularLocation>
</comment>
<dbReference type="SUPFAM" id="SSF90257">
    <property type="entry name" value="Myosin rod fragments"/>
    <property type="match status" value="1"/>
</dbReference>
<evidence type="ECO:0000256" key="4">
    <source>
        <dbReference type="ARBA" id="ARBA00038123"/>
    </source>
</evidence>
<dbReference type="Proteomes" id="UP000504618">
    <property type="component" value="Unplaced"/>
</dbReference>
<evidence type="ECO:0000256" key="3">
    <source>
        <dbReference type="ARBA" id="ARBA00023212"/>
    </source>
</evidence>
<sequence>MRNPICINDNTICIDQSAEQERQLRSLQLEMETLQRQFEAASVDRENAIQENRKLQDDLAAATCEVRNMQRELETSRAECYDLKRQLQTYVSEVRRAEELLNRKENERTEMLNHFRSLSLEATVLENNNHSLESEAAEARGALQTARHQILDLERQLADRDCLIKGYETQISNLTQSVASMETQLRQQIEQRNRAEADLMAVRDLCVKLDQQKDTLVEQLGDKDTVKAHYEAQLSRLKAEQSIVQDQIARDRVTVERLETLLDQARQESINAQATNQELQNEISRLKQKVSELQSKLSSESAELRQYQNQAAEYSKQISELRRQVTNERFDRARKDEESRRSLNSSPDSFNVDLNVVI</sequence>
<reference evidence="7" key="1">
    <citation type="submission" date="2025-08" db="UniProtKB">
        <authorList>
            <consortium name="RefSeq"/>
        </authorList>
    </citation>
    <scope>IDENTIFICATION</scope>
    <source>
        <tissue evidence="7">Whole body</tissue>
    </source>
</reference>
<evidence type="ECO:0000256" key="2">
    <source>
        <dbReference type="ARBA" id="ARBA00022490"/>
    </source>
</evidence>
<evidence type="ECO:0000313" key="7">
    <source>
        <dbReference type="RefSeq" id="XP_024887565.1"/>
    </source>
</evidence>
<comment type="similarity">
    <text evidence="4">Belongs to the CEP135/TSGA10 family.</text>
</comment>
<dbReference type="InterPro" id="IPR051877">
    <property type="entry name" value="Centriole_BasalBody_StrucProt"/>
</dbReference>
<keyword evidence="2" id="KW-0963">Cytoplasm</keyword>
<dbReference type="RefSeq" id="XP_024887565.1">
    <property type="nucleotide sequence ID" value="XM_025031797.1"/>
</dbReference>
<dbReference type="GO" id="GO:0005814">
    <property type="term" value="C:centriole"/>
    <property type="evidence" value="ECO:0007669"/>
    <property type="project" value="UniProtKB-SubCell"/>
</dbReference>